<feature type="compositionally biased region" description="Basic and acidic residues" evidence="1">
    <location>
        <begin position="22"/>
        <end position="32"/>
    </location>
</feature>
<evidence type="ECO:0000256" key="1">
    <source>
        <dbReference type="SAM" id="MobiDB-lite"/>
    </source>
</evidence>
<proteinExistence type="predicted"/>
<gene>
    <name evidence="2" type="ORF">OE88DRAFT_1135285</name>
</gene>
<sequence length="150" mass="16467">MTCMPPYWLKLLLSTNARRERRKDSPKSRPHDPQLLLTNTLSKHRSMDTPCSTPGTASMASTPSPSNHLSLPLATLVAPDATHKDGDARSCAYNLCRGPNMTRSLTPGVHEEAGRHAAQAACEMKCRCRKQTCLNKSARQSPGQGDWQRG</sequence>
<keyword evidence="3" id="KW-1185">Reference proteome</keyword>
<feature type="region of interest" description="Disordered" evidence="1">
    <location>
        <begin position="17"/>
        <end position="70"/>
    </location>
</feature>
<dbReference type="AlphaFoldDB" id="A0A5C3NBY2"/>
<protein>
    <submittedName>
        <fullName evidence="2">Uncharacterized protein</fullName>
    </submittedName>
</protein>
<feature type="compositionally biased region" description="Polar residues" evidence="1">
    <location>
        <begin position="49"/>
        <end position="69"/>
    </location>
</feature>
<accession>A0A5C3NBY2</accession>
<dbReference type="Proteomes" id="UP000305948">
    <property type="component" value="Unassembled WGS sequence"/>
</dbReference>
<evidence type="ECO:0000313" key="2">
    <source>
        <dbReference type="EMBL" id="TFK53956.1"/>
    </source>
</evidence>
<name>A0A5C3NBY2_9AGAM</name>
<organism evidence="2 3">
    <name type="scientific">Heliocybe sulcata</name>
    <dbReference type="NCBI Taxonomy" id="5364"/>
    <lineage>
        <taxon>Eukaryota</taxon>
        <taxon>Fungi</taxon>
        <taxon>Dikarya</taxon>
        <taxon>Basidiomycota</taxon>
        <taxon>Agaricomycotina</taxon>
        <taxon>Agaricomycetes</taxon>
        <taxon>Gloeophyllales</taxon>
        <taxon>Gloeophyllaceae</taxon>
        <taxon>Heliocybe</taxon>
    </lineage>
</organism>
<evidence type="ECO:0000313" key="3">
    <source>
        <dbReference type="Proteomes" id="UP000305948"/>
    </source>
</evidence>
<dbReference type="EMBL" id="ML213506">
    <property type="protein sequence ID" value="TFK53956.1"/>
    <property type="molecule type" value="Genomic_DNA"/>
</dbReference>
<reference evidence="2 3" key="1">
    <citation type="journal article" date="2019" name="Nat. Ecol. Evol.">
        <title>Megaphylogeny resolves global patterns of mushroom evolution.</title>
        <authorList>
            <person name="Varga T."/>
            <person name="Krizsan K."/>
            <person name="Foldi C."/>
            <person name="Dima B."/>
            <person name="Sanchez-Garcia M."/>
            <person name="Sanchez-Ramirez S."/>
            <person name="Szollosi G.J."/>
            <person name="Szarkandi J.G."/>
            <person name="Papp V."/>
            <person name="Albert L."/>
            <person name="Andreopoulos W."/>
            <person name="Angelini C."/>
            <person name="Antonin V."/>
            <person name="Barry K.W."/>
            <person name="Bougher N.L."/>
            <person name="Buchanan P."/>
            <person name="Buyck B."/>
            <person name="Bense V."/>
            <person name="Catcheside P."/>
            <person name="Chovatia M."/>
            <person name="Cooper J."/>
            <person name="Damon W."/>
            <person name="Desjardin D."/>
            <person name="Finy P."/>
            <person name="Geml J."/>
            <person name="Haridas S."/>
            <person name="Hughes K."/>
            <person name="Justo A."/>
            <person name="Karasinski D."/>
            <person name="Kautmanova I."/>
            <person name="Kiss B."/>
            <person name="Kocsube S."/>
            <person name="Kotiranta H."/>
            <person name="LaButti K.M."/>
            <person name="Lechner B.E."/>
            <person name="Liimatainen K."/>
            <person name="Lipzen A."/>
            <person name="Lukacs Z."/>
            <person name="Mihaltcheva S."/>
            <person name="Morgado L.N."/>
            <person name="Niskanen T."/>
            <person name="Noordeloos M.E."/>
            <person name="Ohm R.A."/>
            <person name="Ortiz-Santana B."/>
            <person name="Ovrebo C."/>
            <person name="Racz N."/>
            <person name="Riley R."/>
            <person name="Savchenko A."/>
            <person name="Shiryaev A."/>
            <person name="Soop K."/>
            <person name="Spirin V."/>
            <person name="Szebenyi C."/>
            <person name="Tomsovsky M."/>
            <person name="Tulloss R.E."/>
            <person name="Uehling J."/>
            <person name="Grigoriev I.V."/>
            <person name="Vagvolgyi C."/>
            <person name="Papp T."/>
            <person name="Martin F.M."/>
            <person name="Miettinen O."/>
            <person name="Hibbett D.S."/>
            <person name="Nagy L.G."/>
        </authorList>
    </citation>
    <scope>NUCLEOTIDE SEQUENCE [LARGE SCALE GENOMIC DNA]</scope>
    <source>
        <strain evidence="2 3">OMC1185</strain>
    </source>
</reference>